<keyword evidence="3" id="KW-1185">Reference proteome</keyword>
<evidence type="ECO:0000313" key="2">
    <source>
        <dbReference type="EMBL" id="CAI5790001.1"/>
    </source>
</evidence>
<feature type="region of interest" description="Disordered" evidence="1">
    <location>
        <begin position="25"/>
        <end position="48"/>
    </location>
</feature>
<dbReference type="EMBL" id="OX395138">
    <property type="protein sequence ID" value="CAI5790001.1"/>
    <property type="molecule type" value="Genomic_DNA"/>
</dbReference>
<evidence type="ECO:0000313" key="3">
    <source>
        <dbReference type="Proteomes" id="UP001178461"/>
    </source>
</evidence>
<gene>
    <name evidence="2" type="ORF">PODLI_1B036446</name>
</gene>
<dbReference type="AlphaFoldDB" id="A0AA35PIB2"/>
<protein>
    <submittedName>
        <fullName evidence="2">Uncharacterized protein</fullName>
    </submittedName>
</protein>
<proteinExistence type="predicted"/>
<sequence>MPTGPGQCQQDANTKSLGIRVRVEAAASRKQGTQSAIRQAAGSMGRQVGKRQGERGCALCWMHEGTICRGEEGQ</sequence>
<accession>A0AA35PIB2</accession>
<name>A0AA35PIB2_9SAUR</name>
<reference evidence="2" key="1">
    <citation type="submission" date="2022-12" db="EMBL/GenBank/DDBJ databases">
        <authorList>
            <person name="Alioto T."/>
            <person name="Alioto T."/>
            <person name="Gomez Garrido J."/>
        </authorList>
    </citation>
    <scope>NUCLEOTIDE SEQUENCE</scope>
</reference>
<dbReference type="Proteomes" id="UP001178461">
    <property type="component" value="Chromosome 13"/>
</dbReference>
<organism evidence="2 3">
    <name type="scientific">Podarcis lilfordi</name>
    <name type="common">Lilford's wall lizard</name>
    <dbReference type="NCBI Taxonomy" id="74358"/>
    <lineage>
        <taxon>Eukaryota</taxon>
        <taxon>Metazoa</taxon>
        <taxon>Chordata</taxon>
        <taxon>Craniata</taxon>
        <taxon>Vertebrata</taxon>
        <taxon>Euteleostomi</taxon>
        <taxon>Lepidosauria</taxon>
        <taxon>Squamata</taxon>
        <taxon>Bifurcata</taxon>
        <taxon>Unidentata</taxon>
        <taxon>Episquamata</taxon>
        <taxon>Laterata</taxon>
        <taxon>Lacertibaenia</taxon>
        <taxon>Lacertidae</taxon>
        <taxon>Podarcis</taxon>
    </lineage>
</organism>
<evidence type="ECO:0000256" key="1">
    <source>
        <dbReference type="SAM" id="MobiDB-lite"/>
    </source>
</evidence>